<feature type="signal peptide" evidence="1">
    <location>
        <begin position="1"/>
        <end position="19"/>
    </location>
</feature>
<dbReference type="OrthoDB" id="635777at2"/>
<reference evidence="3" key="1">
    <citation type="submission" date="2016-10" db="EMBL/GenBank/DDBJ databases">
        <authorList>
            <person name="Varghese N."/>
            <person name="Submissions S."/>
        </authorList>
    </citation>
    <scope>NUCLEOTIDE SEQUENCE [LARGE SCALE GENOMIC DNA]</scope>
    <source>
        <strain evidence="3">DSM 24956</strain>
    </source>
</reference>
<dbReference type="RefSeq" id="WP_090122479.1">
    <property type="nucleotide sequence ID" value="NZ_FNNJ01000003.1"/>
</dbReference>
<protein>
    <recommendedName>
        <fullName evidence="4">MetA-pathway of phenol degradation</fullName>
    </recommendedName>
</protein>
<gene>
    <name evidence="2" type="ORF">SAMN05444411_103226</name>
</gene>
<organism evidence="2 3">
    <name type="scientific">Lutibacter oricola</name>
    <dbReference type="NCBI Taxonomy" id="762486"/>
    <lineage>
        <taxon>Bacteria</taxon>
        <taxon>Pseudomonadati</taxon>
        <taxon>Bacteroidota</taxon>
        <taxon>Flavobacteriia</taxon>
        <taxon>Flavobacteriales</taxon>
        <taxon>Flavobacteriaceae</taxon>
        <taxon>Lutibacter</taxon>
    </lineage>
</organism>
<keyword evidence="3" id="KW-1185">Reference proteome</keyword>
<evidence type="ECO:0008006" key="4">
    <source>
        <dbReference type="Google" id="ProtNLM"/>
    </source>
</evidence>
<dbReference type="STRING" id="762486.SAMN05444411_103226"/>
<accession>A0A1H2ZEJ9</accession>
<dbReference type="AlphaFoldDB" id="A0A1H2ZEJ9"/>
<keyword evidence="1" id="KW-0732">Signal</keyword>
<dbReference type="EMBL" id="FNNJ01000003">
    <property type="protein sequence ID" value="SDX15796.1"/>
    <property type="molecule type" value="Genomic_DNA"/>
</dbReference>
<evidence type="ECO:0000256" key="1">
    <source>
        <dbReference type="SAM" id="SignalP"/>
    </source>
</evidence>
<proteinExistence type="predicted"/>
<evidence type="ECO:0000313" key="3">
    <source>
        <dbReference type="Proteomes" id="UP000199595"/>
    </source>
</evidence>
<name>A0A1H2ZEJ9_9FLAO</name>
<sequence length="288" mass="32517">MKKLLFAVLITAFTLNTYAQETTTKSNIQEYTPSKLLDKGQIDIKWFNNLYTQTKSTFTNSTEPRETFFTSSLDIFTGVSENSKLNIGLLLEFRSNVIGGRDAFDVFKFDGERNSARSGITSFAPAIKFNPIKNVGNFTIQSAFHIPLVDNESENGVFLDQKGFILQNRFFYDYTFPGNKWQIFTELNTEFNFGKSDDSFANNSLGLTPGVFLSYFPSNKFTLLVLAQHNQRLDLGNEFTQNYTALGGGAKYQLSTILNIEALYTNFVDGSNTGLGQTYNIGLRWLFN</sequence>
<feature type="chain" id="PRO_5011581309" description="MetA-pathway of phenol degradation" evidence="1">
    <location>
        <begin position="20"/>
        <end position="288"/>
    </location>
</feature>
<evidence type="ECO:0000313" key="2">
    <source>
        <dbReference type="EMBL" id="SDX15796.1"/>
    </source>
</evidence>
<dbReference type="Proteomes" id="UP000199595">
    <property type="component" value="Unassembled WGS sequence"/>
</dbReference>